<dbReference type="OrthoDB" id="6511194at2759"/>
<dbReference type="AlphaFoldDB" id="A0A8S0WC15"/>
<accession>A0A8S0WC15</accession>
<protein>
    <submittedName>
        <fullName evidence="1">Uncharacterized protein</fullName>
    </submittedName>
</protein>
<comment type="caution">
    <text evidence="1">The sequence shown here is derived from an EMBL/GenBank/DDBJ whole genome shotgun (WGS) entry which is preliminary data.</text>
</comment>
<gene>
    <name evidence="1" type="ORF">AAE3_LOCUS12612</name>
</gene>
<evidence type="ECO:0000313" key="2">
    <source>
        <dbReference type="Proteomes" id="UP000467700"/>
    </source>
</evidence>
<dbReference type="EMBL" id="CACVBS010000090">
    <property type="protein sequence ID" value="CAA7270358.1"/>
    <property type="molecule type" value="Genomic_DNA"/>
</dbReference>
<reference evidence="1 2" key="1">
    <citation type="submission" date="2020-01" db="EMBL/GenBank/DDBJ databases">
        <authorList>
            <person name="Gupta K D."/>
        </authorList>
    </citation>
    <scope>NUCLEOTIDE SEQUENCE [LARGE SCALE GENOMIC DNA]</scope>
</reference>
<dbReference type="Proteomes" id="UP000467700">
    <property type="component" value="Unassembled WGS sequence"/>
</dbReference>
<name>A0A8S0WC15_CYCAE</name>
<organism evidence="1 2">
    <name type="scientific">Cyclocybe aegerita</name>
    <name type="common">Black poplar mushroom</name>
    <name type="synonym">Agrocybe aegerita</name>
    <dbReference type="NCBI Taxonomy" id="1973307"/>
    <lineage>
        <taxon>Eukaryota</taxon>
        <taxon>Fungi</taxon>
        <taxon>Dikarya</taxon>
        <taxon>Basidiomycota</taxon>
        <taxon>Agaricomycotina</taxon>
        <taxon>Agaricomycetes</taxon>
        <taxon>Agaricomycetidae</taxon>
        <taxon>Agaricales</taxon>
        <taxon>Agaricineae</taxon>
        <taxon>Bolbitiaceae</taxon>
        <taxon>Cyclocybe</taxon>
    </lineage>
</organism>
<proteinExistence type="predicted"/>
<evidence type="ECO:0000313" key="1">
    <source>
        <dbReference type="EMBL" id="CAA7270358.1"/>
    </source>
</evidence>
<sequence>MKSLHQALCSLTPTATSSAELLKQLHECRCPEDPSPEHQAERLLNQLTYQDFPALRRAKAKLTVASCDKKIDIFFQARITGMVGTLNLYLDPQLSYSWHQVSLIAAKAAGCGPNHAQNLWTWIQKYLRAGKLPLHRYGTYHLSILKDKDFASEIQGHLSEISQKGYIHARDIVDYIATLEVQQQLGTKARGISDCTARCWL</sequence>
<keyword evidence="2" id="KW-1185">Reference proteome</keyword>